<dbReference type="Gene3D" id="3.40.190.10">
    <property type="entry name" value="Periplasmic binding protein-like II"/>
    <property type="match status" value="1"/>
</dbReference>
<dbReference type="GO" id="GO:0030288">
    <property type="term" value="C:outer membrane-bounded periplasmic space"/>
    <property type="evidence" value="ECO:0007669"/>
    <property type="project" value="TreeGrafter"/>
</dbReference>
<dbReference type="InterPro" id="IPR030678">
    <property type="entry name" value="Peptide/Ni-bd"/>
</dbReference>
<dbReference type="GO" id="GO:1904680">
    <property type="term" value="F:peptide transmembrane transporter activity"/>
    <property type="evidence" value="ECO:0007669"/>
    <property type="project" value="TreeGrafter"/>
</dbReference>
<dbReference type="CDD" id="cd08497">
    <property type="entry name" value="MbnE-like"/>
    <property type="match status" value="1"/>
</dbReference>
<evidence type="ECO:0000313" key="5">
    <source>
        <dbReference type="Proteomes" id="UP000242133"/>
    </source>
</evidence>
<dbReference type="PIRSF" id="PIRSF002741">
    <property type="entry name" value="MppA"/>
    <property type="match status" value="1"/>
</dbReference>
<dbReference type="Proteomes" id="UP000242133">
    <property type="component" value="Unassembled WGS sequence"/>
</dbReference>
<dbReference type="InterPro" id="IPR039424">
    <property type="entry name" value="SBP_5"/>
</dbReference>
<evidence type="ECO:0000256" key="1">
    <source>
        <dbReference type="ARBA" id="ARBA00022729"/>
    </source>
</evidence>
<dbReference type="FunFam" id="3.10.105.10:FF:000005">
    <property type="entry name" value="ABC transporter substrate-binding protein"/>
    <property type="match status" value="1"/>
</dbReference>
<evidence type="ECO:0000259" key="3">
    <source>
        <dbReference type="Pfam" id="PF00496"/>
    </source>
</evidence>
<organism evidence="4 5">
    <name type="scientific">Marinobacterium halophilum</name>
    <dbReference type="NCBI Taxonomy" id="267374"/>
    <lineage>
        <taxon>Bacteria</taxon>
        <taxon>Pseudomonadati</taxon>
        <taxon>Pseudomonadota</taxon>
        <taxon>Gammaproteobacteria</taxon>
        <taxon>Oceanospirillales</taxon>
        <taxon>Oceanospirillaceae</taxon>
        <taxon>Marinobacterium</taxon>
    </lineage>
</organism>
<sequence>MSGFRVRQSFFSTALTLVFSFTAALALAEPASVHGIAMHGTPKYPADFEHFDYVNPDAPKGGRLREAAIGTFDSLNPFIIKGTVADGTGLLYDSLLSRSLDEPFSLYGLLARQLRVADDRSWIEFDLHPEARFNDGTPVTAADVVFTFTILREQGSPFFKSYYADIERITAIAPLSVRFEFSDTTNRELPLIVGEVPILPAHAWADKDFTAPSLDIPVGSGPYTISTIDPGRTLTYTRRNDYWGADLPVNRGRFNFDERQYDYYRDSTVALEAFKAGEYDFRTEFASKAWATGYTGAPFDEGRIRKEEIAHQNPRGMQGFVMNTRRNLFADVRVRQALTQVFDFEWTNRNLFYGAYTRSNSYFSNSEMAADQLPTPAELEILEPVRDQVPAEVFTQVYKAPSTDGSGRNRIQLRKALGLLQEAGWTLENGRLINADGEPFHFEILLVQKEFERVVSPYIRNLERLGISADIRIVDVSQYINRLRQFDFDMVVYGFGQSSSPGNEQRDYWHSDAAQRPASRNLIGIQNPAVDYLVEKLIAAPNREQLVLRARALDRVLQWNHYVIPHYHISAWRIAYWDKFEHPETSPTYDLGLDTWWMKP</sequence>
<proteinExistence type="predicted"/>
<dbReference type="GO" id="GO:0043190">
    <property type="term" value="C:ATP-binding cassette (ABC) transporter complex"/>
    <property type="evidence" value="ECO:0007669"/>
    <property type="project" value="InterPro"/>
</dbReference>
<dbReference type="InterPro" id="IPR000914">
    <property type="entry name" value="SBP_5_dom"/>
</dbReference>
<evidence type="ECO:0000256" key="2">
    <source>
        <dbReference type="SAM" id="SignalP"/>
    </source>
</evidence>
<gene>
    <name evidence="4" type="ORF">CLV44_10573</name>
</gene>
<reference evidence="4 5" key="1">
    <citation type="submission" date="2018-03" db="EMBL/GenBank/DDBJ databases">
        <title>Genomic Encyclopedia of Archaeal and Bacterial Type Strains, Phase II (KMG-II): from individual species to whole genera.</title>
        <authorList>
            <person name="Goeker M."/>
        </authorList>
    </citation>
    <scope>NUCLEOTIDE SEQUENCE [LARGE SCALE GENOMIC DNA]</scope>
    <source>
        <strain evidence="4 5">DSM 17586</strain>
    </source>
</reference>
<protein>
    <submittedName>
        <fullName evidence="4">Microcin C transport system substrate-binding protein</fullName>
    </submittedName>
</protein>
<feature type="domain" description="Solute-binding protein family 5" evidence="3">
    <location>
        <begin position="107"/>
        <end position="512"/>
    </location>
</feature>
<feature type="chain" id="PRO_5015137507" evidence="2">
    <location>
        <begin position="29"/>
        <end position="600"/>
    </location>
</feature>
<accession>A0A2P8F0C9</accession>
<dbReference type="AlphaFoldDB" id="A0A2P8F0C9"/>
<comment type="caution">
    <text evidence="4">The sequence shown here is derived from an EMBL/GenBank/DDBJ whole genome shotgun (WGS) entry which is preliminary data.</text>
</comment>
<dbReference type="SUPFAM" id="SSF53850">
    <property type="entry name" value="Periplasmic binding protein-like II"/>
    <property type="match status" value="1"/>
</dbReference>
<dbReference type="PANTHER" id="PTHR30290">
    <property type="entry name" value="PERIPLASMIC BINDING COMPONENT OF ABC TRANSPORTER"/>
    <property type="match status" value="1"/>
</dbReference>
<evidence type="ECO:0000313" key="4">
    <source>
        <dbReference type="EMBL" id="PSL15179.1"/>
    </source>
</evidence>
<name>A0A2P8F0C9_9GAMM</name>
<keyword evidence="5" id="KW-1185">Reference proteome</keyword>
<dbReference type="GO" id="GO:0015833">
    <property type="term" value="P:peptide transport"/>
    <property type="evidence" value="ECO:0007669"/>
    <property type="project" value="TreeGrafter"/>
</dbReference>
<keyword evidence="1 2" id="KW-0732">Signal</keyword>
<dbReference type="RefSeq" id="WP_245912608.1">
    <property type="nucleotide sequence ID" value="NZ_PYGI01000005.1"/>
</dbReference>
<dbReference type="Pfam" id="PF00496">
    <property type="entry name" value="SBP_bac_5"/>
    <property type="match status" value="1"/>
</dbReference>
<dbReference type="PANTHER" id="PTHR30290:SF64">
    <property type="entry name" value="ABC TRANSPORTER PERIPLASMIC BINDING PROTEIN"/>
    <property type="match status" value="1"/>
</dbReference>
<dbReference type="GO" id="GO:0042884">
    <property type="term" value="P:microcin transport"/>
    <property type="evidence" value="ECO:0007669"/>
    <property type="project" value="TreeGrafter"/>
</dbReference>
<dbReference type="Gene3D" id="3.10.105.10">
    <property type="entry name" value="Dipeptide-binding Protein, Domain 3"/>
    <property type="match status" value="1"/>
</dbReference>
<dbReference type="EMBL" id="PYGI01000005">
    <property type="protein sequence ID" value="PSL15179.1"/>
    <property type="molecule type" value="Genomic_DNA"/>
</dbReference>
<feature type="signal peptide" evidence="2">
    <location>
        <begin position="1"/>
        <end position="28"/>
    </location>
</feature>